<evidence type="ECO:0000256" key="5">
    <source>
        <dbReference type="ARBA" id="ARBA00022555"/>
    </source>
</evidence>
<evidence type="ECO:0000256" key="11">
    <source>
        <dbReference type="ARBA" id="ARBA00022884"/>
    </source>
</evidence>
<dbReference type="EC" id="6.1.1.20" evidence="15"/>
<dbReference type="PROSITE" id="PS51447">
    <property type="entry name" value="FDX_ACB"/>
    <property type="match status" value="1"/>
</dbReference>
<dbReference type="FunFam" id="3.30.930.10:FF:000130">
    <property type="entry name" value="Phenylalanine--tRNA ligase beta subunit"/>
    <property type="match status" value="1"/>
</dbReference>
<dbReference type="SMART" id="SM00873">
    <property type="entry name" value="B3_4"/>
    <property type="match status" value="1"/>
</dbReference>
<dbReference type="Proteomes" id="UP000249451">
    <property type="component" value="Unassembled WGS sequence"/>
</dbReference>
<dbReference type="InterPro" id="IPR020825">
    <property type="entry name" value="Phe-tRNA_synthase-like_B3/B4"/>
</dbReference>
<evidence type="ECO:0000259" key="18">
    <source>
        <dbReference type="PROSITE" id="PS51447"/>
    </source>
</evidence>
<dbReference type="InterPro" id="IPR045060">
    <property type="entry name" value="Phe-tRNA-ligase_IIc_bsu"/>
</dbReference>
<feature type="binding site" evidence="15">
    <location>
        <position position="498"/>
    </location>
    <ligand>
        <name>Mg(2+)</name>
        <dbReference type="ChEBI" id="CHEBI:18420"/>
        <note>shared with alpha subunit</note>
    </ligand>
</feature>
<feature type="domain" description="B5" evidence="19">
    <location>
        <begin position="428"/>
        <end position="510"/>
    </location>
</feature>
<dbReference type="GO" id="GO:0000049">
    <property type="term" value="F:tRNA binding"/>
    <property type="evidence" value="ECO:0007669"/>
    <property type="project" value="UniProtKB-UniRule"/>
</dbReference>
<keyword evidence="5 16" id="KW-0820">tRNA-binding</keyword>
<dbReference type="SUPFAM" id="SSF50249">
    <property type="entry name" value="Nucleic acid-binding proteins"/>
    <property type="match status" value="1"/>
</dbReference>
<dbReference type="InterPro" id="IPR005146">
    <property type="entry name" value="B3/B4_tRNA-bd"/>
</dbReference>
<comment type="catalytic activity">
    <reaction evidence="14 15">
        <text>tRNA(Phe) + L-phenylalanine + ATP = L-phenylalanyl-tRNA(Phe) + AMP + diphosphate + H(+)</text>
        <dbReference type="Rhea" id="RHEA:19413"/>
        <dbReference type="Rhea" id="RHEA-COMP:9668"/>
        <dbReference type="Rhea" id="RHEA-COMP:9699"/>
        <dbReference type="ChEBI" id="CHEBI:15378"/>
        <dbReference type="ChEBI" id="CHEBI:30616"/>
        <dbReference type="ChEBI" id="CHEBI:33019"/>
        <dbReference type="ChEBI" id="CHEBI:58095"/>
        <dbReference type="ChEBI" id="CHEBI:78442"/>
        <dbReference type="ChEBI" id="CHEBI:78531"/>
        <dbReference type="ChEBI" id="CHEBI:456215"/>
        <dbReference type="EC" id="6.1.1.20"/>
    </reaction>
</comment>
<reference evidence="20 21" key="1">
    <citation type="submission" date="2017-11" db="EMBL/GenBank/DDBJ databases">
        <title>Infants hospitalized years apart are colonized by the same room-sourced microbial strains.</title>
        <authorList>
            <person name="Brooks B."/>
            <person name="Olm M.R."/>
            <person name="Firek B.A."/>
            <person name="Baker R."/>
            <person name="Thomas B.C."/>
            <person name="Morowitz M.J."/>
            <person name="Banfield J.F."/>
        </authorList>
    </citation>
    <scope>NUCLEOTIDE SEQUENCE [LARGE SCALE GENOMIC DNA]</scope>
    <source>
        <strain evidence="20">S2_012_000_R3_87</strain>
    </source>
</reference>
<keyword evidence="13 15" id="KW-0030">Aminoacyl-tRNA synthetase</keyword>
<dbReference type="SUPFAM" id="SSF54991">
    <property type="entry name" value="Anticodon-binding domain of PheRS"/>
    <property type="match status" value="1"/>
</dbReference>
<dbReference type="GO" id="GO:0000287">
    <property type="term" value="F:magnesium ion binding"/>
    <property type="evidence" value="ECO:0007669"/>
    <property type="project" value="UniProtKB-UniRule"/>
</dbReference>
<dbReference type="Gene3D" id="3.30.70.380">
    <property type="entry name" value="Ferrodoxin-fold anticodon-binding domain"/>
    <property type="match status" value="1"/>
</dbReference>
<sequence>MLISQNWLTRILQTANPSWSVDSEDLDAGFVRVGFETEGYERLPKTEGPLVIGKVSNIEELEGFKKPIRYCEVAVGEANGTGEPQNIICGARNFTEGDYVIVALPGTVLPGPFEISARKTYGKISEGMMCSASELGLYDGTSPGIITVSEEEIKANGLAIGDDARGLLGLDDTVFEVNVTPDRGYALSARGLARELASSFELQYRDPALDPAAAALDDDLFAGIPGIKEDILSLEVEEDAKCSLFGIRKVEGIDPTAESPLWLQRELMLCGQRPVNAATDVTNYVMMLLGQPMHAFDAGKITGNLRVHRASEGDTLTTLDGVERTLSSEDVVISDDSGIQSLAGVMGGSTSEISDETVDVLFEAAHWDELTVARTCRRHKLSSESSRRFERGTDAAIIGNALDFAVSLLVRIAGGKVVHGRTMVGEVPSMPTIQMHTNRPGKVAGMIYPDGTTIGRLREVGCTVRETGLRDGQGARQIEVTPPTWRPDLTIPADLVEEVLRLEGLENIPSVLPHAPVGRGLTPRQRLRRRIGHAMAWNGFAEILPSPFIANDVFDEWGLAEDDPRRNVVKVQNPLESDHASLGTTLLPSMIDALRRNSARGQKDVALFGVEQVCLPRLPESERKPTPMPAVTQRPSEAELDELAQTLPEQPLYVAMVAAGQRALQGPWGGAENFEAQDAFEAARLIGRAAGVDVEFRNAEFLPWHPGRCAEILVDGTVVGHAGELHPQVCERANIPARSIALEIDLDALPVEERFPQPKVSAFPPVYQDVALVVDEDLPVAEVQKVLQEGAGELLESVRLFDIYESDSLAEGKRSLTFSLSFRATDRTLTEDEASEGRRAAIAAATEKLGAELRS</sequence>
<evidence type="ECO:0000256" key="10">
    <source>
        <dbReference type="ARBA" id="ARBA00022842"/>
    </source>
</evidence>
<dbReference type="InterPro" id="IPR004532">
    <property type="entry name" value="Phe-tRNA-ligase_IIc_bsu_bact"/>
</dbReference>
<keyword evidence="4 15" id="KW-0963">Cytoplasm</keyword>
<dbReference type="SMART" id="SM00874">
    <property type="entry name" value="B5"/>
    <property type="match status" value="1"/>
</dbReference>
<keyword evidence="8 15" id="KW-0547">Nucleotide-binding</keyword>
<evidence type="ECO:0000256" key="16">
    <source>
        <dbReference type="PROSITE-ProRule" id="PRU00209"/>
    </source>
</evidence>
<evidence type="ECO:0000313" key="21">
    <source>
        <dbReference type="Proteomes" id="UP000249451"/>
    </source>
</evidence>
<evidence type="ECO:0000256" key="2">
    <source>
        <dbReference type="ARBA" id="ARBA00008653"/>
    </source>
</evidence>
<keyword evidence="11 16" id="KW-0694">RNA-binding</keyword>
<proteinExistence type="inferred from homology"/>
<dbReference type="Gene3D" id="3.30.56.10">
    <property type="match status" value="2"/>
</dbReference>
<dbReference type="FunFam" id="3.30.70.380:FF:000001">
    <property type="entry name" value="Phenylalanine--tRNA ligase beta subunit"/>
    <property type="match status" value="1"/>
</dbReference>
<evidence type="ECO:0000256" key="15">
    <source>
        <dbReference type="HAMAP-Rule" id="MF_00283"/>
    </source>
</evidence>
<dbReference type="HAMAP" id="MF_00283">
    <property type="entry name" value="Phe_tRNA_synth_beta1"/>
    <property type="match status" value="1"/>
</dbReference>
<feature type="binding site" evidence="15">
    <location>
        <position position="497"/>
    </location>
    <ligand>
        <name>Mg(2+)</name>
        <dbReference type="ChEBI" id="CHEBI:18420"/>
        <note>shared with alpha subunit</note>
    </ligand>
</feature>
<dbReference type="NCBIfam" id="TIGR00472">
    <property type="entry name" value="pheT_bact"/>
    <property type="match status" value="1"/>
</dbReference>
<evidence type="ECO:0000256" key="8">
    <source>
        <dbReference type="ARBA" id="ARBA00022741"/>
    </source>
</evidence>
<evidence type="ECO:0000256" key="6">
    <source>
        <dbReference type="ARBA" id="ARBA00022598"/>
    </source>
</evidence>
<evidence type="ECO:0000256" key="9">
    <source>
        <dbReference type="ARBA" id="ARBA00022840"/>
    </source>
</evidence>
<evidence type="ECO:0000259" key="17">
    <source>
        <dbReference type="PROSITE" id="PS50886"/>
    </source>
</evidence>
<feature type="domain" description="FDX-ACB" evidence="18">
    <location>
        <begin position="761"/>
        <end position="854"/>
    </location>
</feature>
<dbReference type="InterPro" id="IPR041616">
    <property type="entry name" value="PheRS_beta_core"/>
</dbReference>
<dbReference type="InterPro" id="IPR045864">
    <property type="entry name" value="aa-tRNA-synth_II/BPL/LPL"/>
</dbReference>
<evidence type="ECO:0000256" key="13">
    <source>
        <dbReference type="ARBA" id="ARBA00023146"/>
    </source>
</evidence>
<accession>A0A2W5B9N2</accession>
<dbReference type="AlphaFoldDB" id="A0A2W5B9N2"/>
<feature type="domain" description="TRNA-binding" evidence="17">
    <location>
        <begin position="44"/>
        <end position="161"/>
    </location>
</feature>
<comment type="subcellular location">
    <subcellularLocation>
        <location evidence="1 15">Cytoplasm</location>
    </subcellularLocation>
</comment>
<dbReference type="InterPro" id="IPR005121">
    <property type="entry name" value="Fdx_antiC-bd"/>
</dbReference>
<dbReference type="SUPFAM" id="SSF56037">
    <property type="entry name" value="PheT/TilS domain"/>
    <property type="match status" value="1"/>
</dbReference>
<dbReference type="Pfam" id="PF17759">
    <property type="entry name" value="tRNA_synthFbeta"/>
    <property type="match status" value="1"/>
</dbReference>
<dbReference type="EMBL" id="QFNY01000034">
    <property type="protein sequence ID" value="PZP02523.1"/>
    <property type="molecule type" value="Genomic_DNA"/>
</dbReference>
<evidence type="ECO:0000313" key="20">
    <source>
        <dbReference type="EMBL" id="PZP02523.1"/>
    </source>
</evidence>
<evidence type="ECO:0000256" key="4">
    <source>
        <dbReference type="ARBA" id="ARBA00022490"/>
    </source>
</evidence>
<dbReference type="GO" id="GO:0009328">
    <property type="term" value="C:phenylalanine-tRNA ligase complex"/>
    <property type="evidence" value="ECO:0007669"/>
    <property type="project" value="TreeGrafter"/>
</dbReference>
<keyword evidence="10 15" id="KW-0460">Magnesium</keyword>
<comment type="cofactor">
    <cofactor evidence="15">
        <name>Mg(2+)</name>
        <dbReference type="ChEBI" id="CHEBI:18420"/>
    </cofactor>
    <text evidence="15">Binds 2 magnesium ions per tetramer.</text>
</comment>
<dbReference type="Pfam" id="PF03147">
    <property type="entry name" value="FDX-ACB"/>
    <property type="match status" value="1"/>
</dbReference>
<dbReference type="Pfam" id="PF03483">
    <property type="entry name" value="B3_4"/>
    <property type="match status" value="1"/>
</dbReference>
<dbReference type="GO" id="GO:0004826">
    <property type="term" value="F:phenylalanine-tRNA ligase activity"/>
    <property type="evidence" value="ECO:0007669"/>
    <property type="project" value="UniProtKB-UniRule"/>
</dbReference>
<dbReference type="SUPFAM" id="SSF46955">
    <property type="entry name" value="Putative DNA-binding domain"/>
    <property type="match status" value="1"/>
</dbReference>
<dbReference type="InterPro" id="IPR002547">
    <property type="entry name" value="tRNA-bd_dom"/>
</dbReference>
<dbReference type="PANTHER" id="PTHR10947">
    <property type="entry name" value="PHENYLALANYL-TRNA SYNTHETASE BETA CHAIN AND LEUCINE-RICH REPEAT-CONTAINING PROTEIN 47"/>
    <property type="match status" value="1"/>
</dbReference>
<keyword evidence="7 15" id="KW-0479">Metal-binding</keyword>
<comment type="similarity">
    <text evidence="2 15">Belongs to the phenylalanyl-tRNA synthetase beta subunit family. Type 1 subfamily.</text>
</comment>
<name>A0A2W5B9N2_9CORY</name>
<dbReference type="CDD" id="cd00769">
    <property type="entry name" value="PheRS_beta_core"/>
    <property type="match status" value="1"/>
</dbReference>
<feature type="binding site" evidence="15">
    <location>
        <position position="494"/>
    </location>
    <ligand>
        <name>Mg(2+)</name>
        <dbReference type="ChEBI" id="CHEBI:18420"/>
        <note>shared with alpha subunit</note>
    </ligand>
</feature>
<feature type="binding site" evidence="15">
    <location>
        <position position="488"/>
    </location>
    <ligand>
        <name>Mg(2+)</name>
        <dbReference type="ChEBI" id="CHEBI:18420"/>
        <note>shared with alpha subunit</note>
    </ligand>
</feature>
<dbReference type="InterPro" id="IPR012340">
    <property type="entry name" value="NA-bd_OB-fold"/>
</dbReference>
<keyword evidence="12 15" id="KW-0648">Protein biosynthesis</keyword>
<comment type="caution">
    <text evidence="20">The sequence shown here is derived from an EMBL/GenBank/DDBJ whole genome shotgun (WGS) entry which is preliminary data.</text>
</comment>
<evidence type="ECO:0000256" key="14">
    <source>
        <dbReference type="ARBA" id="ARBA00049255"/>
    </source>
</evidence>
<dbReference type="Gene3D" id="3.30.930.10">
    <property type="entry name" value="Bira Bifunctional Protein, Domain 2"/>
    <property type="match status" value="1"/>
</dbReference>
<evidence type="ECO:0000256" key="1">
    <source>
        <dbReference type="ARBA" id="ARBA00004496"/>
    </source>
</evidence>
<keyword evidence="9 15" id="KW-0067">ATP-binding</keyword>
<dbReference type="InterPro" id="IPR033714">
    <property type="entry name" value="tRNA_bind_bactPheRS"/>
</dbReference>
<evidence type="ECO:0000256" key="7">
    <source>
        <dbReference type="ARBA" id="ARBA00022723"/>
    </source>
</evidence>
<protein>
    <recommendedName>
        <fullName evidence="15">Phenylalanine--tRNA ligase beta subunit</fullName>
        <ecNumber evidence="15">6.1.1.20</ecNumber>
    </recommendedName>
    <alternativeName>
        <fullName evidence="15">Phenylalanyl-tRNA synthetase beta subunit</fullName>
        <shortName evidence="15">PheRS</shortName>
    </alternativeName>
</protein>
<dbReference type="PROSITE" id="PS51483">
    <property type="entry name" value="B5"/>
    <property type="match status" value="1"/>
</dbReference>
<comment type="subunit">
    <text evidence="3 15">Tetramer of two alpha and two beta subunits.</text>
</comment>
<dbReference type="InterPro" id="IPR036690">
    <property type="entry name" value="Fdx_antiC-bd_sf"/>
</dbReference>
<dbReference type="InterPro" id="IPR009061">
    <property type="entry name" value="DNA-bd_dom_put_sf"/>
</dbReference>
<keyword evidence="6 15" id="KW-0436">Ligase</keyword>
<dbReference type="Gene3D" id="2.40.50.140">
    <property type="entry name" value="Nucleic acid-binding proteins"/>
    <property type="match status" value="1"/>
</dbReference>
<dbReference type="SUPFAM" id="SSF55681">
    <property type="entry name" value="Class II aaRS and biotin synthetases"/>
    <property type="match status" value="1"/>
</dbReference>
<dbReference type="PROSITE" id="PS50886">
    <property type="entry name" value="TRBD"/>
    <property type="match status" value="1"/>
</dbReference>
<dbReference type="PANTHER" id="PTHR10947:SF0">
    <property type="entry name" value="PHENYLALANINE--TRNA LIGASE BETA SUBUNIT"/>
    <property type="match status" value="1"/>
</dbReference>
<dbReference type="Gene3D" id="3.50.40.10">
    <property type="entry name" value="Phenylalanyl-trna Synthetase, Chain B, domain 3"/>
    <property type="match status" value="1"/>
</dbReference>
<dbReference type="GO" id="GO:0005524">
    <property type="term" value="F:ATP binding"/>
    <property type="evidence" value="ECO:0007669"/>
    <property type="project" value="UniProtKB-UniRule"/>
</dbReference>
<gene>
    <name evidence="15" type="primary">pheT</name>
    <name evidence="20" type="ORF">DI609_02365</name>
</gene>
<dbReference type="Pfam" id="PF03484">
    <property type="entry name" value="B5"/>
    <property type="match status" value="1"/>
</dbReference>
<evidence type="ECO:0000259" key="19">
    <source>
        <dbReference type="PROSITE" id="PS51483"/>
    </source>
</evidence>
<evidence type="ECO:0000256" key="3">
    <source>
        <dbReference type="ARBA" id="ARBA00011209"/>
    </source>
</evidence>
<dbReference type="SMART" id="SM00896">
    <property type="entry name" value="FDX-ACB"/>
    <property type="match status" value="1"/>
</dbReference>
<dbReference type="InterPro" id="IPR005147">
    <property type="entry name" value="tRNA_synthase_B5-dom"/>
</dbReference>
<organism evidence="20 21">
    <name type="scientific">Corynebacterium urealyticum</name>
    <dbReference type="NCBI Taxonomy" id="43771"/>
    <lineage>
        <taxon>Bacteria</taxon>
        <taxon>Bacillati</taxon>
        <taxon>Actinomycetota</taxon>
        <taxon>Actinomycetes</taxon>
        <taxon>Mycobacteriales</taxon>
        <taxon>Corynebacteriaceae</taxon>
        <taxon>Corynebacterium</taxon>
    </lineage>
</organism>
<dbReference type="CDD" id="cd02796">
    <property type="entry name" value="tRNA_bind_bactPheRS"/>
    <property type="match status" value="1"/>
</dbReference>
<evidence type="ECO:0000256" key="12">
    <source>
        <dbReference type="ARBA" id="ARBA00022917"/>
    </source>
</evidence>
<dbReference type="GO" id="GO:0006432">
    <property type="term" value="P:phenylalanyl-tRNA aminoacylation"/>
    <property type="evidence" value="ECO:0007669"/>
    <property type="project" value="UniProtKB-UniRule"/>
</dbReference>
<dbReference type="Pfam" id="PF01588">
    <property type="entry name" value="tRNA_bind"/>
    <property type="match status" value="1"/>
</dbReference>